<dbReference type="Proteomes" id="UP001589750">
    <property type="component" value="Unassembled WGS sequence"/>
</dbReference>
<dbReference type="EMBL" id="JBHMDG010000030">
    <property type="protein sequence ID" value="MFB9315225.1"/>
    <property type="molecule type" value="Genomic_DNA"/>
</dbReference>
<comment type="caution">
    <text evidence="1">The sequence shown here is derived from an EMBL/GenBank/DDBJ whole genome shotgun (WGS) entry which is preliminary data.</text>
</comment>
<evidence type="ECO:0000313" key="2">
    <source>
        <dbReference type="Proteomes" id="UP001589750"/>
    </source>
</evidence>
<dbReference type="RefSeq" id="WP_140008967.1">
    <property type="nucleotide sequence ID" value="NZ_JBHMDG010000030.1"/>
</dbReference>
<evidence type="ECO:0000313" key="1">
    <source>
        <dbReference type="EMBL" id="MFB9315225.1"/>
    </source>
</evidence>
<protein>
    <submittedName>
        <fullName evidence="1">Uncharacterized protein</fullName>
    </submittedName>
</protein>
<organism evidence="1 2">
    <name type="scientific">Nocardioides plantarum</name>
    <dbReference type="NCBI Taxonomy" id="29299"/>
    <lineage>
        <taxon>Bacteria</taxon>
        <taxon>Bacillati</taxon>
        <taxon>Actinomycetota</taxon>
        <taxon>Actinomycetes</taxon>
        <taxon>Propionibacteriales</taxon>
        <taxon>Nocardioidaceae</taxon>
        <taxon>Nocardioides</taxon>
    </lineage>
</organism>
<sequence length="126" mass="13705">MVRYVVLVSESAVMPRDVLRALAAHPRFEIDDNGSAHSRHPLTTVEPFDWSVEGDDWLTDLKPSSPSGSIPSRVGSAMMMTCGSASWIAETGLLLAAELREPAWFIGNDGVAWLVEQVDPARIDLG</sequence>
<reference evidence="1 2" key="1">
    <citation type="submission" date="2024-09" db="EMBL/GenBank/DDBJ databases">
        <authorList>
            <person name="Sun Q."/>
            <person name="Mori K."/>
        </authorList>
    </citation>
    <scope>NUCLEOTIDE SEQUENCE [LARGE SCALE GENOMIC DNA]</scope>
    <source>
        <strain evidence="1 2">JCM 9626</strain>
    </source>
</reference>
<gene>
    <name evidence="1" type="ORF">ACFFRI_19410</name>
</gene>
<name>A0ABV5KH89_9ACTN</name>
<proteinExistence type="predicted"/>
<keyword evidence="2" id="KW-1185">Reference proteome</keyword>
<accession>A0ABV5KH89</accession>